<dbReference type="OrthoDB" id="5584477at2759"/>
<evidence type="ECO:0000313" key="2">
    <source>
        <dbReference type="EMBL" id="PIA18302.1"/>
    </source>
</evidence>
<dbReference type="EMBL" id="KZ303490">
    <property type="protein sequence ID" value="PIA18302.1"/>
    <property type="molecule type" value="Genomic_DNA"/>
</dbReference>
<dbReference type="GO" id="GO:0004672">
    <property type="term" value="F:protein kinase activity"/>
    <property type="evidence" value="ECO:0007669"/>
    <property type="project" value="InterPro"/>
</dbReference>
<feature type="domain" description="Protein kinase" evidence="1">
    <location>
        <begin position="166"/>
        <end position="605"/>
    </location>
</feature>
<protein>
    <recommendedName>
        <fullName evidence="1">Protein kinase domain-containing protein</fullName>
    </recommendedName>
</protein>
<keyword evidence="3" id="KW-1185">Reference proteome</keyword>
<evidence type="ECO:0000313" key="3">
    <source>
        <dbReference type="Proteomes" id="UP000242474"/>
    </source>
</evidence>
<dbReference type="InterPro" id="IPR011009">
    <property type="entry name" value="Kinase-like_dom_sf"/>
</dbReference>
<gene>
    <name evidence="2" type="ORF">COEREDRAFT_79800</name>
</gene>
<organism evidence="2 3">
    <name type="scientific">Coemansia reversa (strain ATCC 12441 / NRRL 1564)</name>
    <dbReference type="NCBI Taxonomy" id="763665"/>
    <lineage>
        <taxon>Eukaryota</taxon>
        <taxon>Fungi</taxon>
        <taxon>Fungi incertae sedis</taxon>
        <taxon>Zoopagomycota</taxon>
        <taxon>Kickxellomycotina</taxon>
        <taxon>Kickxellomycetes</taxon>
        <taxon>Kickxellales</taxon>
        <taxon>Kickxellaceae</taxon>
        <taxon>Coemansia</taxon>
    </lineage>
</organism>
<reference evidence="2 3" key="1">
    <citation type="journal article" date="2015" name="Genome Biol. Evol.">
        <title>Phylogenomic analyses indicate that early fungi evolved digesting cell walls of algal ancestors of land plants.</title>
        <authorList>
            <person name="Chang Y."/>
            <person name="Wang S."/>
            <person name="Sekimoto S."/>
            <person name="Aerts A.L."/>
            <person name="Choi C."/>
            <person name="Clum A."/>
            <person name="LaButti K.M."/>
            <person name="Lindquist E.A."/>
            <person name="Yee Ngan C."/>
            <person name="Ohm R.A."/>
            <person name="Salamov A.A."/>
            <person name="Grigoriev I.V."/>
            <person name="Spatafora J.W."/>
            <person name="Berbee M.L."/>
        </authorList>
    </citation>
    <scope>NUCLEOTIDE SEQUENCE [LARGE SCALE GENOMIC DNA]</scope>
    <source>
        <strain evidence="2 3">NRRL 1564</strain>
    </source>
</reference>
<dbReference type="PANTHER" id="PTHR38248">
    <property type="entry name" value="FUNK1 6"/>
    <property type="match status" value="1"/>
</dbReference>
<sequence>MKRSNGRSAVPKRVILPCNRDLKPTGSDEDIRIDTIFVMRTNTLEVESLERVEYRAAFALTEIKTSSQLLNDAYKQLLRYTRQVYATQHNRRFAWGFVLCGTIAKVVLFTHDLAIASDNMDLAESHGRGAFIKLLVNFSYCEYNRLGYDTTITWDTQLNCWVIECPRFDDITGKTKNPMVYYARDPEIPADRLFGRHTRGFLASLDYKKVDMPDTFIKDAWPHTSRDFDNDPRDEISMVREIGDMFGQQDSGDLIYVNASHGGIVQCCCNSTLINDDTEAILGDTIDTIAAAVRNSELDTLLEENEEDGVAEKKTYELVFFRMHKRIATVPVGQPLTTLTSPYELMIVLADVMHTHANILEKCNILHRDLSTNNILCVRSDMTRPVRGLLIDFDCAIRVGEERVRRPERTGTPPFMSISNLMKSDVERSELDDWESVLYIVCWLGVHGVSEEDREARAERIKAHPRELCAVEKWRYGEFSDVASMKKSDLASEVEFEDNILQHFISGNAYEELKDLARRMHMIMFFNPLLDNSCHGTMPFYSRQNHLSAIEQINILQSGKASKAKNPSTSMRINPFEMRYHQRHVISKHLLGLMENITAYSKEFL</sequence>
<accession>A0A2G5BH50</accession>
<dbReference type="STRING" id="763665.A0A2G5BH50"/>
<dbReference type="PANTHER" id="PTHR38248:SF2">
    <property type="entry name" value="FUNK1 11"/>
    <property type="match status" value="1"/>
</dbReference>
<dbReference type="InterPro" id="IPR040976">
    <property type="entry name" value="Pkinase_fungal"/>
</dbReference>
<dbReference type="InterPro" id="IPR000719">
    <property type="entry name" value="Prot_kinase_dom"/>
</dbReference>
<dbReference type="Proteomes" id="UP000242474">
    <property type="component" value="Unassembled WGS sequence"/>
</dbReference>
<name>A0A2G5BH50_COERN</name>
<proteinExistence type="predicted"/>
<dbReference type="AlphaFoldDB" id="A0A2G5BH50"/>
<dbReference type="Pfam" id="PF17667">
    <property type="entry name" value="Pkinase_fungal"/>
    <property type="match status" value="1"/>
</dbReference>
<dbReference type="PROSITE" id="PS50011">
    <property type="entry name" value="PROTEIN_KINASE_DOM"/>
    <property type="match status" value="1"/>
</dbReference>
<dbReference type="SUPFAM" id="SSF56112">
    <property type="entry name" value="Protein kinase-like (PK-like)"/>
    <property type="match status" value="1"/>
</dbReference>
<dbReference type="GO" id="GO:0005524">
    <property type="term" value="F:ATP binding"/>
    <property type="evidence" value="ECO:0007669"/>
    <property type="project" value="InterPro"/>
</dbReference>
<evidence type="ECO:0000259" key="1">
    <source>
        <dbReference type="PROSITE" id="PS50011"/>
    </source>
</evidence>
<dbReference type="Gene3D" id="1.10.510.10">
    <property type="entry name" value="Transferase(Phosphotransferase) domain 1"/>
    <property type="match status" value="1"/>
</dbReference>